<dbReference type="GO" id="GO:0003779">
    <property type="term" value="F:actin binding"/>
    <property type="evidence" value="ECO:0007669"/>
    <property type="project" value="TreeGrafter"/>
</dbReference>
<evidence type="ECO:0000256" key="1">
    <source>
        <dbReference type="ARBA" id="ARBA00004496"/>
    </source>
</evidence>
<dbReference type="GO" id="GO:0051371">
    <property type="term" value="F:muscle alpha-actinin binding"/>
    <property type="evidence" value="ECO:0007669"/>
    <property type="project" value="TreeGrafter"/>
</dbReference>
<dbReference type="GO" id="GO:0005912">
    <property type="term" value="C:adherens junction"/>
    <property type="evidence" value="ECO:0007669"/>
    <property type="project" value="TreeGrafter"/>
</dbReference>
<evidence type="ECO:0000256" key="2">
    <source>
        <dbReference type="ARBA" id="ARBA00022490"/>
    </source>
</evidence>
<dbReference type="InterPro" id="IPR001478">
    <property type="entry name" value="PDZ"/>
</dbReference>
<evidence type="ECO:0000259" key="4">
    <source>
        <dbReference type="PROSITE" id="PS50106"/>
    </source>
</evidence>
<dbReference type="CDD" id="cd23068">
    <property type="entry name" value="PDZ_ZASP52-like"/>
    <property type="match status" value="1"/>
</dbReference>
<keyword evidence="3" id="KW-0862">Zinc</keyword>
<sequence>MATATTVNMQRQSINQPWGMKICGGRDFRMQLQVKKVDANSPAAGFVNNGDAIIAIGGTSAESLTHMQAHQLIKSAGNHLQLTVLQGHFKDIQGLKPKGPVKFSPWRSKQQ</sequence>
<name>A0A9D4NEX3_DREPO</name>
<dbReference type="PROSITE" id="PS50106">
    <property type="entry name" value="PDZ"/>
    <property type="match status" value="1"/>
</dbReference>
<dbReference type="Proteomes" id="UP000828390">
    <property type="component" value="Unassembled WGS sequence"/>
</dbReference>
<dbReference type="GO" id="GO:0031941">
    <property type="term" value="C:filamentous actin"/>
    <property type="evidence" value="ECO:0007669"/>
    <property type="project" value="TreeGrafter"/>
</dbReference>
<keyword evidence="3" id="KW-0479">Metal-binding</keyword>
<feature type="domain" description="PDZ" evidence="4">
    <location>
        <begin position="6"/>
        <end position="88"/>
    </location>
</feature>
<organism evidence="5 6">
    <name type="scientific">Dreissena polymorpha</name>
    <name type="common">Zebra mussel</name>
    <name type="synonym">Mytilus polymorpha</name>
    <dbReference type="NCBI Taxonomy" id="45954"/>
    <lineage>
        <taxon>Eukaryota</taxon>
        <taxon>Metazoa</taxon>
        <taxon>Spiralia</taxon>
        <taxon>Lophotrochozoa</taxon>
        <taxon>Mollusca</taxon>
        <taxon>Bivalvia</taxon>
        <taxon>Autobranchia</taxon>
        <taxon>Heteroconchia</taxon>
        <taxon>Euheterodonta</taxon>
        <taxon>Imparidentia</taxon>
        <taxon>Neoheterodontei</taxon>
        <taxon>Myida</taxon>
        <taxon>Dreissenoidea</taxon>
        <taxon>Dreissenidae</taxon>
        <taxon>Dreissena</taxon>
    </lineage>
</organism>
<reference evidence="5" key="2">
    <citation type="submission" date="2020-11" db="EMBL/GenBank/DDBJ databases">
        <authorList>
            <person name="McCartney M.A."/>
            <person name="Auch B."/>
            <person name="Kono T."/>
            <person name="Mallez S."/>
            <person name="Becker A."/>
            <person name="Gohl D.M."/>
            <person name="Silverstein K.A.T."/>
            <person name="Koren S."/>
            <person name="Bechman K.B."/>
            <person name="Herman A."/>
            <person name="Abrahante J.E."/>
            <person name="Garbe J."/>
        </authorList>
    </citation>
    <scope>NUCLEOTIDE SEQUENCE</scope>
    <source>
        <strain evidence="5">Duluth1</strain>
        <tissue evidence="5">Whole animal</tissue>
    </source>
</reference>
<dbReference type="SMART" id="SM00228">
    <property type="entry name" value="PDZ"/>
    <property type="match status" value="1"/>
</dbReference>
<dbReference type="GO" id="GO:0030036">
    <property type="term" value="P:actin cytoskeleton organization"/>
    <property type="evidence" value="ECO:0007669"/>
    <property type="project" value="TreeGrafter"/>
</dbReference>
<keyword evidence="2" id="KW-0963">Cytoplasm</keyword>
<dbReference type="SUPFAM" id="SSF50156">
    <property type="entry name" value="PDZ domain-like"/>
    <property type="match status" value="1"/>
</dbReference>
<evidence type="ECO:0000313" key="6">
    <source>
        <dbReference type="Proteomes" id="UP000828390"/>
    </source>
</evidence>
<accession>A0A9D4NEX3</accession>
<dbReference type="PANTHER" id="PTHR24214:SF38">
    <property type="entry name" value="PDZ AND LIM DOMAIN PROTEIN ZASP-RELATED"/>
    <property type="match status" value="1"/>
</dbReference>
<reference evidence="5" key="1">
    <citation type="journal article" date="2019" name="bioRxiv">
        <title>The Genome of the Zebra Mussel, Dreissena polymorpha: A Resource for Invasive Species Research.</title>
        <authorList>
            <person name="McCartney M.A."/>
            <person name="Auch B."/>
            <person name="Kono T."/>
            <person name="Mallez S."/>
            <person name="Zhang Y."/>
            <person name="Obille A."/>
            <person name="Becker A."/>
            <person name="Abrahante J.E."/>
            <person name="Garbe J."/>
            <person name="Badalamenti J.P."/>
            <person name="Herman A."/>
            <person name="Mangelson H."/>
            <person name="Liachko I."/>
            <person name="Sullivan S."/>
            <person name="Sone E.D."/>
            <person name="Koren S."/>
            <person name="Silverstein K.A.T."/>
            <person name="Beckman K.B."/>
            <person name="Gohl D.M."/>
        </authorList>
    </citation>
    <scope>NUCLEOTIDE SEQUENCE</scope>
    <source>
        <strain evidence="5">Duluth1</strain>
        <tissue evidence="5">Whole animal</tissue>
    </source>
</reference>
<evidence type="ECO:0000256" key="3">
    <source>
        <dbReference type="ARBA" id="ARBA00023038"/>
    </source>
</evidence>
<proteinExistence type="predicted"/>
<comment type="subcellular location">
    <subcellularLocation>
        <location evidence="1">Cytoplasm</location>
    </subcellularLocation>
</comment>
<dbReference type="FunFam" id="2.30.42.10:FF:000055">
    <property type="entry name" value="PDZ and LIM domain protein 3"/>
    <property type="match status" value="1"/>
</dbReference>
<dbReference type="GO" id="GO:0030018">
    <property type="term" value="C:Z disc"/>
    <property type="evidence" value="ECO:0007669"/>
    <property type="project" value="TreeGrafter"/>
</dbReference>
<dbReference type="EMBL" id="JAIWYP010000001">
    <property type="protein sequence ID" value="KAH3894170.1"/>
    <property type="molecule type" value="Genomic_DNA"/>
</dbReference>
<keyword evidence="3" id="KW-0440">LIM domain</keyword>
<dbReference type="AlphaFoldDB" id="A0A9D4NEX3"/>
<dbReference type="PANTHER" id="PTHR24214">
    <property type="entry name" value="PDZ AND LIM DOMAIN PROTEIN ZASP"/>
    <property type="match status" value="1"/>
</dbReference>
<evidence type="ECO:0000313" key="5">
    <source>
        <dbReference type="EMBL" id="KAH3894170.1"/>
    </source>
</evidence>
<dbReference type="GO" id="GO:0001725">
    <property type="term" value="C:stress fiber"/>
    <property type="evidence" value="ECO:0007669"/>
    <property type="project" value="TreeGrafter"/>
</dbReference>
<dbReference type="GO" id="GO:0061061">
    <property type="term" value="P:muscle structure development"/>
    <property type="evidence" value="ECO:0007669"/>
    <property type="project" value="TreeGrafter"/>
</dbReference>
<gene>
    <name evidence="5" type="ORF">DPMN_018328</name>
</gene>
<dbReference type="Pfam" id="PF00595">
    <property type="entry name" value="PDZ"/>
    <property type="match status" value="1"/>
</dbReference>
<dbReference type="OrthoDB" id="44841at2759"/>
<dbReference type="Gene3D" id="2.30.42.10">
    <property type="match status" value="1"/>
</dbReference>
<comment type="caution">
    <text evidence="5">The sequence shown here is derived from an EMBL/GenBank/DDBJ whole genome shotgun (WGS) entry which is preliminary data.</text>
</comment>
<protein>
    <recommendedName>
        <fullName evidence="4">PDZ domain-containing protein</fullName>
    </recommendedName>
</protein>
<keyword evidence="6" id="KW-1185">Reference proteome</keyword>
<dbReference type="InterPro" id="IPR036034">
    <property type="entry name" value="PDZ_sf"/>
</dbReference>
<dbReference type="InterPro" id="IPR050604">
    <property type="entry name" value="PDZ-LIM_domain"/>
</dbReference>